<protein>
    <submittedName>
        <fullName evidence="3">ArsA family ATPase</fullName>
    </submittedName>
</protein>
<dbReference type="InterPro" id="IPR016300">
    <property type="entry name" value="ATPase_ArsA/GET3"/>
</dbReference>
<comment type="caution">
    <text evidence="3">The sequence shown here is derived from an EMBL/GenBank/DDBJ whole genome shotgun (WGS) entry which is preliminary data.</text>
</comment>
<dbReference type="GO" id="GO:0005524">
    <property type="term" value="F:ATP binding"/>
    <property type="evidence" value="ECO:0007669"/>
    <property type="project" value="InterPro"/>
</dbReference>
<keyword evidence="4" id="KW-1185">Reference proteome</keyword>
<organism evidence="3 4">
    <name type="scientific">Bacillus timonensis</name>
    <dbReference type="NCBI Taxonomy" id="1033734"/>
    <lineage>
        <taxon>Bacteria</taxon>
        <taxon>Bacillati</taxon>
        <taxon>Bacillota</taxon>
        <taxon>Bacilli</taxon>
        <taxon>Bacillales</taxon>
        <taxon>Bacillaceae</taxon>
        <taxon>Bacillus</taxon>
    </lineage>
</organism>
<accession>A0A4S3PL75</accession>
<dbReference type="CDD" id="cd02035">
    <property type="entry name" value="ArsA"/>
    <property type="match status" value="1"/>
</dbReference>
<dbReference type="SUPFAM" id="SSF52540">
    <property type="entry name" value="P-loop containing nucleoside triphosphate hydrolases"/>
    <property type="match status" value="1"/>
</dbReference>
<evidence type="ECO:0000313" key="4">
    <source>
        <dbReference type="Proteomes" id="UP000306477"/>
    </source>
</evidence>
<dbReference type="Proteomes" id="UP000306477">
    <property type="component" value="Unassembled WGS sequence"/>
</dbReference>
<comment type="similarity">
    <text evidence="1">Belongs to the arsA ATPase family.</text>
</comment>
<dbReference type="GO" id="GO:0016887">
    <property type="term" value="F:ATP hydrolysis activity"/>
    <property type="evidence" value="ECO:0007669"/>
    <property type="project" value="InterPro"/>
</dbReference>
<dbReference type="NCBIfam" id="TIGR00345">
    <property type="entry name" value="GET3_arsA_TRC40"/>
    <property type="match status" value="1"/>
</dbReference>
<dbReference type="Pfam" id="PF02374">
    <property type="entry name" value="ArsA_ATPase"/>
    <property type="match status" value="1"/>
</dbReference>
<dbReference type="RefSeq" id="WP_136381231.1">
    <property type="nucleotide sequence ID" value="NZ_SLUB01000051.1"/>
</dbReference>
<evidence type="ECO:0000256" key="1">
    <source>
        <dbReference type="ARBA" id="ARBA00011040"/>
    </source>
</evidence>
<dbReference type="InterPro" id="IPR025723">
    <property type="entry name" value="ArsA/GET3_ATPase-like"/>
</dbReference>
<dbReference type="PANTHER" id="PTHR10803:SF3">
    <property type="entry name" value="ATPASE GET3"/>
    <property type="match status" value="1"/>
</dbReference>
<dbReference type="Gene3D" id="3.40.50.300">
    <property type="entry name" value="P-loop containing nucleotide triphosphate hydrolases"/>
    <property type="match status" value="1"/>
</dbReference>
<evidence type="ECO:0000313" key="3">
    <source>
        <dbReference type="EMBL" id="THE10241.1"/>
    </source>
</evidence>
<gene>
    <name evidence="3" type="ORF">E1I69_19450</name>
</gene>
<dbReference type="EMBL" id="SLUB01000051">
    <property type="protein sequence ID" value="THE10241.1"/>
    <property type="molecule type" value="Genomic_DNA"/>
</dbReference>
<name>A0A4S3PL75_9BACI</name>
<dbReference type="InterPro" id="IPR027417">
    <property type="entry name" value="P-loop_NTPase"/>
</dbReference>
<sequence>MIGDKKIVFVGGKGGVGKSTSAAALALIHAKQGLKTLLVSTDPAHNVGDIFHKSLKNQELEVYPGLDAIEIDPELESRKYIKTVKENIQGVVSSHMQDEVNRQIDSASSSPGAEEAALFDRIVSIILDEGKYYDTIIFDTAPTGHTIRLLTLPELMSVWIDGMLERRKKRNETYTQLLNDGEPIDDPIYKVLQRRKQRFTDVRKIILNNELTGFIFILNPERLPIIETANSLKLLGIHDISVNTLLINKVLSENIDGEFLKRRKINEEEYIRTIEKEFPTQEKFYIPLFETDINSVELLVEFAEHIRKKVANNTP</sequence>
<dbReference type="OrthoDB" id="9780677at2"/>
<proteinExistence type="inferred from homology"/>
<feature type="domain" description="ArsA/GET3 Anion-transporting ATPase-like" evidence="2">
    <location>
        <begin position="6"/>
        <end position="306"/>
    </location>
</feature>
<dbReference type="PANTHER" id="PTHR10803">
    <property type="entry name" value="ARSENICAL PUMP-DRIVING ATPASE ARSENITE-TRANSLOCATING ATPASE"/>
    <property type="match status" value="1"/>
</dbReference>
<reference evidence="3 4" key="1">
    <citation type="journal article" date="2019" name="Indoor Air">
        <title>Impacts of indoor surface finishes on bacterial viability.</title>
        <authorList>
            <person name="Hu J."/>
            <person name="Maamar S.B."/>
            <person name="Glawe A.J."/>
            <person name="Gottel N."/>
            <person name="Gilbert J.A."/>
            <person name="Hartmann E.M."/>
        </authorList>
    </citation>
    <scope>NUCLEOTIDE SEQUENCE [LARGE SCALE GENOMIC DNA]</scope>
    <source>
        <strain evidence="3 4">AF060A6</strain>
    </source>
</reference>
<dbReference type="AlphaFoldDB" id="A0A4S3PL75"/>
<evidence type="ECO:0000259" key="2">
    <source>
        <dbReference type="Pfam" id="PF02374"/>
    </source>
</evidence>